<protein>
    <submittedName>
        <fullName evidence="1">Uncharacterized protein</fullName>
    </submittedName>
</protein>
<dbReference type="Proteomes" id="UP000290637">
    <property type="component" value="Chromosome"/>
</dbReference>
<evidence type="ECO:0000313" key="1">
    <source>
        <dbReference type="EMBL" id="QBE64925.1"/>
    </source>
</evidence>
<organism evidence="1 2">
    <name type="scientific">Pseudoduganella lutea</name>
    <dbReference type="NCBI Taxonomy" id="321985"/>
    <lineage>
        <taxon>Bacteria</taxon>
        <taxon>Pseudomonadati</taxon>
        <taxon>Pseudomonadota</taxon>
        <taxon>Betaproteobacteria</taxon>
        <taxon>Burkholderiales</taxon>
        <taxon>Oxalobacteraceae</taxon>
        <taxon>Telluria group</taxon>
        <taxon>Pseudoduganella</taxon>
    </lineage>
</organism>
<gene>
    <name evidence="1" type="ORF">EWM63_19610</name>
</gene>
<evidence type="ECO:0000313" key="2">
    <source>
        <dbReference type="Proteomes" id="UP000290637"/>
    </source>
</evidence>
<accession>A0A4P6L183</accession>
<keyword evidence="2" id="KW-1185">Reference proteome</keyword>
<dbReference type="RefSeq" id="WP_130188040.1">
    <property type="nucleotide sequence ID" value="NZ_CP035913.1"/>
</dbReference>
<reference evidence="1 2" key="1">
    <citation type="submission" date="2019-02" db="EMBL/GenBank/DDBJ databases">
        <title>Draft Genome Sequences of Six Type Strains of the Genus Massilia.</title>
        <authorList>
            <person name="Miess H."/>
            <person name="Frediansyhah A."/>
            <person name="Gross H."/>
        </authorList>
    </citation>
    <scope>NUCLEOTIDE SEQUENCE [LARGE SCALE GENOMIC DNA]</scope>
    <source>
        <strain evidence="1 2">DSM 17473</strain>
    </source>
</reference>
<sequence>MPQYDEDDDSEISDYQRKLNTQIQEELDKRGASGVPLDEVSDDLFDEAEKAAKKIVGEDPDGN</sequence>
<proteinExistence type="predicted"/>
<name>A0A4P6L183_9BURK</name>
<dbReference type="AlphaFoldDB" id="A0A4P6L183"/>
<dbReference type="EMBL" id="CP035913">
    <property type="protein sequence ID" value="QBE64925.1"/>
    <property type="molecule type" value="Genomic_DNA"/>
</dbReference>
<dbReference type="KEGG" id="plue:EWM63_19610"/>